<reference evidence="8" key="1">
    <citation type="submission" date="2025-08" db="UniProtKB">
        <authorList>
            <consortium name="RefSeq"/>
        </authorList>
    </citation>
    <scope>IDENTIFICATION</scope>
    <source>
        <tissue evidence="8">Muscle</tissue>
    </source>
</reference>
<dbReference type="InterPro" id="IPR002893">
    <property type="entry name" value="Znf_MYND"/>
</dbReference>
<feature type="region of interest" description="Disordered" evidence="5">
    <location>
        <begin position="328"/>
        <end position="409"/>
    </location>
</feature>
<evidence type="ECO:0000256" key="5">
    <source>
        <dbReference type="SAM" id="MobiDB-lite"/>
    </source>
</evidence>
<evidence type="ECO:0000259" key="6">
    <source>
        <dbReference type="PROSITE" id="PS50865"/>
    </source>
</evidence>
<evidence type="ECO:0000256" key="4">
    <source>
        <dbReference type="PROSITE-ProRule" id="PRU00134"/>
    </source>
</evidence>
<evidence type="ECO:0000256" key="2">
    <source>
        <dbReference type="ARBA" id="ARBA00022771"/>
    </source>
</evidence>
<keyword evidence="7" id="KW-1185">Reference proteome</keyword>
<feature type="compositionally biased region" description="Basic and acidic residues" evidence="5">
    <location>
        <begin position="474"/>
        <end position="506"/>
    </location>
</feature>
<evidence type="ECO:0000313" key="7">
    <source>
        <dbReference type="Proteomes" id="UP000694941"/>
    </source>
</evidence>
<feature type="region of interest" description="Disordered" evidence="5">
    <location>
        <begin position="470"/>
        <end position="526"/>
    </location>
</feature>
<feature type="compositionally biased region" description="Basic and acidic residues" evidence="5">
    <location>
        <begin position="714"/>
        <end position="727"/>
    </location>
</feature>
<evidence type="ECO:0000256" key="3">
    <source>
        <dbReference type="ARBA" id="ARBA00022833"/>
    </source>
</evidence>
<proteinExistence type="predicted"/>
<feature type="region of interest" description="Disordered" evidence="5">
    <location>
        <begin position="182"/>
        <end position="202"/>
    </location>
</feature>
<sequence>MDVLPQTGSEKGSRNLSVNQLLPHDLSDQPVPSDHQKHEKSMISPPPSLYRHLRSPVSKVQQELTMDSMDPTNSNNLDKVFTKNAKDNSQAIVSTLDQDLQQITPSVHKDSGSSSSKFRPIRPKIDPILITRKPFFSFTNPTEAEYYIPKLAPEESHGFENLQKKGSMSIVCSVQDSVLEQGERADSQFESKDSSLTEDNTYERESHKLSYLRLDQHASNTSSLSPSSFKSIISFRSPNKIEGTVPTANDLTDYSNEKIKNDTKLDHTVSQDIVLSSERLVKTTDLDSHLYRDNSQGHLEEDICPSVTYDVVAQGSSRGSVALQQNEHTASHGLVNSNESKTPITSHDDISFKETIFSESKQKTNEQSSGFQVTKSSPLTQTLESKSSPKNNQSCKELSTPVESQGNKLTCQHTSNQYRSEAMSGSHSRHINDFSQSNEELSACIEQQQFNEHWNVRDGKSKNIRKGSDVLFGHTEKQEDSDVLSEHTKKQEDSDVLSEHTKKQEDSDVLSGHMTKQEDSDILSGHMTKQEDYDVLSGHTKKPEYSDVPSGHTKKQEDSVAPLLHRTSNITSLSPKLPNISAHSNELKSQATQTSDENIKTLPISPNTSVEEIQHVISDNQVSRTNSINTPEKLANQNWKPLVNNTYHLRKEMSGHKENNIYKPQACRLQMDSLNSSNSAGYLSLKRKRLLNYAMDKEKEMSENQEDETTFGLEKIENSTDDERKYVPESSLKHQLHSEKIENAIDENEIQVIFECDKTKIIHQHNNDHFSKLAPSDTQLASREIVERKTDKRENSQDKSVIYVGNLQNQSITKLTGNTDEAKGILITEPSVQKHRNKTRSVSMLSQTEFGLAESPNIPVNINDSLRRSTSPCFFLKKYETSAEKKQNEYSLVTEERHPFRTLKEEMQTRKKELVILDNLAKQREKEYKELLHTRKEKYKLLHMLEQCFPKLLDSSSQIEHGDNKPNKNEILSTDKCSKETHRPFDKVLDLHSDKAQEKSKKLDFNTESYSTETKYAVFNKGGSMNQHISGTDTRNDLIIPNAVGSSQESDSDKRVVNASNLSWSIRDLKTNGVYSHTLPSAAVNPLNSKPVPLIQTYASTASPQLVPPVSKGKDLKLVENNCLNASKWTQHEQISNGEKGKNPMEKKITSPSAVAAVTGNLLNLGAKQSPVSNLDHQAFYRNHMTSLSNLYSTYPRFQDNFIGEQKNTNCEVCERITGCPAGKHNSDVCFSRGYVQHQNSIKRHEHTNEKRSQKQTVFPTVRPNMFPHQTALNPLLVPPLSGFGGLNEPVLSFKQENTGKVRMPPENLHGLNNQNFVTSNQNFGSRMPVAEVTMKNCRSPDMSSLTRVRSMMSSNRSRMNVRPLIQQLPHQAVGHYGHVSRITNPQALSTVTPLQSEWPQQQMMVNYPVSQSLECLPKNAKVMEKHHGVFNLNHQSQSSNPHCGFCGKKAVFMCSGCKQNWYCGEPCQVKHWPTHSRFCRNLNHCV</sequence>
<protein>
    <submittedName>
        <fullName evidence="8">Uncharacterized protein LOC106458318</fullName>
    </submittedName>
</protein>
<feature type="compositionally biased region" description="Polar residues" evidence="5">
    <location>
        <begin position="365"/>
        <end position="409"/>
    </location>
</feature>
<feature type="compositionally biased region" description="Polar residues" evidence="5">
    <location>
        <begin position="1"/>
        <end position="20"/>
    </location>
</feature>
<feature type="domain" description="MYND-type" evidence="6">
    <location>
        <begin position="1444"/>
        <end position="1480"/>
    </location>
</feature>
<dbReference type="SUPFAM" id="SSF144232">
    <property type="entry name" value="HIT/MYND zinc finger-like"/>
    <property type="match status" value="1"/>
</dbReference>
<dbReference type="RefSeq" id="XP_013773275.2">
    <property type="nucleotide sequence ID" value="XM_013917821.2"/>
</dbReference>
<dbReference type="GeneID" id="106458318"/>
<keyword evidence="1" id="KW-0479">Metal-binding</keyword>
<accession>A0ABM1B264</accession>
<keyword evidence="3" id="KW-0862">Zinc</keyword>
<evidence type="ECO:0000256" key="1">
    <source>
        <dbReference type="ARBA" id="ARBA00022723"/>
    </source>
</evidence>
<dbReference type="PROSITE" id="PS50865">
    <property type="entry name" value="ZF_MYND_2"/>
    <property type="match status" value="1"/>
</dbReference>
<evidence type="ECO:0000313" key="8">
    <source>
        <dbReference type="RefSeq" id="XP_013773275.2"/>
    </source>
</evidence>
<feature type="compositionally biased region" description="Polar residues" evidence="5">
    <location>
        <begin position="328"/>
        <end position="345"/>
    </location>
</feature>
<dbReference type="Pfam" id="PF01753">
    <property type="entry name" value="zf-MYND"/>
    <property type="match status" value="1"/>
</dbReference>
<feature type="region of interest" description="Disordered" evidence="5">
    <location>
        <begin position="699"/>
        <end position="731"/>
    </location>
</feature>
<dbReference type="Gene3D" id="6.10.140.2220">
    <property type="match status" value="1"/>
</dbReference>
<organism evidence="7 8">
    <name type="scientific">Limulus polyphemus</name>
    <name type="common">Atlantic horseshoe crab</name>
    <dbReference type="NCBI Taxonomy" id="6850"/>
    <lineage>
        <taxon>Eukaryota</taxon>
        <taxon>Metazoa</taxon>
        <taxon>Ecdysozoa</taxon>
        <taxon>Arthropoda</taxon>
        <taxon>Chelicerata</taxon>
        <taxon>Merostomata</taxon>
        <taxon>Xiphosura</taxon>
        <taxon>Limulidae</taxon>
        <taxon>Limulus</taxon>
    </lineage>
</organism>
<keyword evidence="2 4" id="KW-0863">Zinc-finger</keyword>
<gene>
    <name evidence="8" type="primary">LOC106458318</name>
</gene>
<feature type="region of interest" description="Disordered" evidence="5">
    <location>
        <begin position="539"/>
        <end position="562"/>
    </location>
</feature>
<dbReference type="Proteomes" id="UP000694941">
    <property type="component" value="Unplaced"/>
</dbReference>
<name>A0ABM1B264_LIMPO</name>
<feature type="region of interest" description="Disordered" evidence="5">
    <location>
        <begin position="1"/>
        <end position="62"/>
    </location>
</feature>
<feature type="region of interest" description="Disordered" evidence="5">
    <location>
        <begin position="959"/>
        <end position="978"/>
    </location>
</feature>